<accession>A0ACC6Q0Z4</accession>
<sequence length="66" mass="7470">MDQQQTPQPQQPGAESVECSHCGKTAEGTPLTWTCSVENGVRRYFCDDCARSHLRAIEGRLDSDWW</sequence>
<proteinExistence type="predicted"/>
<comment type="caution">
    <text evidence="1">The sequence shown here is derived from an EMBL/GenBank/DDBJ whole genome shotgun (WGS) entry which is preliminary data.</text>
</comment>
<organism evidence="1 2">
    <name type="scientific">Streptomyces achmelvichensis</name>
    <dbReference type="NCBI Taxonomy" id="3134111"/>
    <lineage>
        <taxon>Bacteria</taxon>
        <taxon>Bacillati</taxon>
        <taxon>Actinomycetota</taxon>
        <taxon>Actinomycetes</taxon>
        <taxon>Kitasatosporales</taxon>
        <taxon>Streptomycetaceae</taxon>
        <taxon>Streptomyces</taxon>
    </lineage>
</organism>
<evidence type="ECO:0000313" key="2">
    <source>
        <dbReference type="Proteomes" id="UP001377168"/>
    </source>
</evidence>
<name>A0ACC6Q0Z4_9ACTN</name>
<evidence type="ECO:0000313" key="1">
    <source>
        <dbReference type="EMBL" id="MEJ8637276.1"/>
    </source>
</evidence>
<keyword evidence="2" id="KW-1185">Reference proteome</keyword>
<dbReference type="Proteomes" id="UP001377168">
    <property type="component" value="Unassembled WGS sequence"/>
</dbReference>
<protein>
    <submittedName>
        <fullName evidence="1">Uncharacterized protein</fullName>
    </submittedName>
</protein>
<gene>
    <name evidence="1" type="ORF">WKI67_28305</name>
</gene>
<dbReference type="EMBL" id="JBBKAJ010000022">
    <property type="protein sequence ID" value="MEJ8637276.1"/>
    <property type="molecule type" value="Genomic_DNA"/>
</dbReference>
<reference evidence="1" key="1">
    <citation type="submission" date="2024-03" db="EMBL/GenBank/DDBJ databases">
        <title>Novel Streptomyces species of biotechnological and ecological value are a feature of Machair soil.</title>
        <authorList>
            <person name="Prole J.R."/>
            <person name="Goodfellow M."/>
            <person name="Allenby N."/>
            <person name="Ward A.C."/>
        </authorList>
    </citation>
    <scope>NUCLEOTIDE SEQUENCE</scope>
    <source>
        <strain evidence="1">MS2.AVA.5</strain>
    </source>
</reference>